<reference evidence="6" key="1">
    <citation type="submission" date="2015-08" db="UniProtKB">
        <authorList>
            <consortium name="WormBaseParasite"/>
        </authorList>
    </citation>
    <scope>IDENTIFICATION</scope>
</reference>
<dbReference type="PROSITE" id="PS50822">
    <property type="entry name" value="PIWI"/>
    <property type="match status" value="1"/>
</dbReference>
<keyword evidence="5" id="KW-1185">Reference proteome</keyword>
<dbReference type="CDD" id="cd02846">
    <property type="entry name" value="PAZ_argonaute_like"/>
    <property type="match status" value="1"/>
</dbReference>
<dbReference type="Gene3D" id="3.30.420.10">
    <property type="entry name" value="Ribonuclease H-like superfamily/Ribonuclease H"/>
    <property type="match status" value="1"/>
</dbReference>
<dbReference type="SMART" id="SM00949">
    <property type="entry name" value="PAZ"/>
    <property type="match status" value="1"/>
</dbReference>
<dbReference type="Gene3D" id="3.40.50.2300">
    <property type="match status" value="1"/>
</dbReference>
<evidence type="ECO:0000313" key="5">
    <source>
        <dbReference type="Proteomes" id="UP000035681"/>
    </source>
</evidence>
<feature type="region of interest" description="Disordered" evidence="2">
    <location>
        <begin position="1"/>
        <end position="21"/>
    </location>
</feature>
<dbReference type="SMART" id="SM00950">
    <property type="entry name" value="Piwi"/>
    <property type="match status" value="1"/>
</dbReference>
<accession>A0A0K0ENM3</accession>
<dbReference type="Proteomes" id="UP000035681">
    <property type="component" value="Unplaced"/>
</dbReference>
<dbReference type="SUPFAM" id="SSF53098">
    <property type="entry name" value="Ribonuclease H-like"/>
    <property type="match status" value="1"/>
</dbReference>
<evidence type="ECO:0000256" key="2">
    <source>
        <dbReference type="SAM" id="MobiDB-lite"/>
    </source>
</evidence>
<proteinExistence type="inferred from homology"/>
<dbReference type="InterPro" id="IPR036397">
    <property type="entry name" value="RNaseH_sf"/>
</dbReference>
<dbReference type="AlphaFoldDB" id="A0A0K0ENM3"/>
<name>A0A0K0ENM3_STRER</name>
<protein>
    <submittedName>
        <fullName evidence="6 7">Piwi-domain-containing protein</fullName>
    </submittedName>
</protein>
<evidence type="ECO:0000313" key="6">
    <source>
        <dbReference type="WBParaSite" id="SSTP_0001106000.1"/>
    </source>
</evidence>
<comment type="similarity">
    <text evidence="1">Belongs to the argonaute family.</text>
</comment>
<feature type="compositionally biased region" description="Basic and acidic residues" evidence="2">
    <location>
        <begin position="9"/>
        <end position="21"/>
    </location>
</feature>
<sequence>MPRKKKTKQQKEESKTLIEEDKNLEHNEGQVAFNTVENPSFKPYRMRKNEALTIGESMKVLTNCYNLSFKNNLNVSLFTVNFLNSKKEICENFKKSLKRDLLMNVLFNDTSNFFTPNIVYDDSNLLYVANETLNDIYEYCIDSNAMNKYYIRLEKVKYFQINYNDINKTLNAESKTFLNLMLTQFTRIPYDDMYNKKWIGLGNQLYYKPTENTSRECDLDFLRRLLSGISLSILLGPRSQTILNVDQIHGIFPKSELTAIDFYIEVHGAKRIEHRLENASMNVSQRKKMTNLLKGINLSISYNKTKEFTIHEVVNKIPEKTIIIKDGKKITISEYFKETYNITLKYPKLPLIQMNPKHANIFIPMELVSISMKPQRLRQKLEGILASLMVKRCTKLPSVKFSNINNFLKNFKEDASKYLKSYDVNIGQQIETEAKIFPNISINYPAKKEDRNFYDKVLQNFSYGIIFMSKIDNDNKRERYILTIEHIIKNVSKFGCDFTQNMKPKYVCDYKKNEKLFNLIEGNIKKLENNEIKNHLIFFIINNDSLNYYGEIKMVCEQKSFIGCHSQILKLKTIEKINLKANMCNVTTNIAIKMNGKLGGISKSLNFNCNDKNLTAFKKKFFNKNSPTIFMGADVIHSSEQDNDKDRHPSISAVVGSMDILGVKYAVSGKIHTTTINKGKQAMETIQYLKEQVEERLLSYEKATGTLPKHIIFFRDGVADSQFKLTMDHEVKSIHEACSSIKSKYTPTITFLVVQKRHGIRFFNSEKNDSKHFNGNVPPNTIVANDIVNPELLDFYAVFHKGLLGTSKPCHVYALYDDWNLTLDEISLISCWMANVCTRCTTPISIPTPCYYADLACTRLKHHYIQKQLLEKNNIKDDVNYLEIHPHIKCEQFFV</sequence>
<evidence type="ECO:0000313" key="7">
    <source>
        <dbReference type="WBParaSite" id="TCONS_00005145.p1"/>
    </source>
</evidence>
<dbReference type="InterPro" id="IPR036085">
    <property type="entry name" value="PAZ_dom_sf"/>
</dbReference>
<organism evidence="6">
    <name type="scientific">Strongyloides stercoralis</name>
    <name type="common">Threadworm</name>
    <dbReference type="NCBI Taxonomy" id="6248"/>
    <lineage>
        <taxon>Eukaryota</taxon>
        <taxon>Metazoa</taxon>
        <taxon>Ecdysozoa</taxon>
        <taxon>Nematoda</taxon>
        <taxon>Chromadorea</taxon>
        <taxon>Rhabditida</taxon>
        <taxon>Tylenchina</taxon>
        <taxon>Panagrolaimomorpha</taxon>
        <taxon>Strongyloidoidea</taxon>
        <taxon>Strongyloididae</taxon>
        <taxon>Strongyloides</taxon>
    </lineage>
</organism>
<feature type="domain" description="PAZ" evidence="3">
    <location>
        <begin position="268"/>
        <end position="372"/>
    </location>
</feature>
<dbReference type="Pfam" id="PF02170">
    <property type="entry name" value="PAZ"/>
    <property type="match status" value="1"/>
</dbReference>
<dbReference type="InterPro" id="IPR003165">
    <property type="entry name" value="Piwi"/>
</dbReference>
<evidence type="ECO:0000256" key="1">
    <source>
        <dbReference type="RuleBase" id="RU361178"/>
    </source>
</evidence>
<evidence type="ECO:0000259" key="3">
    <source>
        <dbReference type="PROSITE" id="PS50821"/>
    </source>
</evidence>
<dbReference type="STRING" id="6248.A0A0K0ENM3"/>
<dbReference type="Gene3D" id="2.170.260.10">
    <property type="entry name" value="paz domain"/>
    <property type="match status" value="1"/>
</dbReference>
<dbReference type="InterPro" id="IPR012337">
    <property type="entry name" value="RNaseH-like_sf"/>
</dbReference>
<dbReference type="GO" id="GO:0003723">
    <property type="term" value="F:RNA binding"/>
    <property type="evidence" value="ECO:0007669"/>
    <property type="project" value="InterPro"/>
</dbReference>
<dbReference type="PROSITE" id="PS50821">
    <property type="entry name" value="PAZ"/>
    <property type="match status" value="1"/>
</dbReference>
<dbReference type="WBParaSite" id="SSTP_0001106000.1">
    <property type="protein sequence ID" value="SSTP_0001106000.1"/>
    <property type="gene ID" value="SSTP_0001106000"/>
</dbReference>
<dbReference type="PANTHER" id="PTHR22891">
    <property type="entry name" value="EUKARYOTIC TRANSLATION INITIATION FACTOR 2C"/>
    <property type="match status" value="1"/>
</dbReference>
<dbReference type="InterPro" id="IPR003100">
    <property type="entry name" value="PAZ_dom"/>
</dbReference>
<dbReference type="WBParaSite" id="TCONS_00005145.p1">
    <property type="protein sequence ID" value="TCONS_00005145.p1"/>
    <property type="gene ID" value="XLOC_003482"/>
</dbReference>
<evidence type="ECO:0000259" key="4">
    <source>
        <dbReference type="PROSITE" id="PS50822"/>
    </source>
</evidence>
<feature type="domain" description="Piwi" evidence="4">
    <location>
        <begin position="536"/>
        <end position="865"/>
    </location>
</feature>
<dbReference type="SUPFAM" id="SSF101690">
    <property type="entry name" value="PAZ domain"/>
    <property type="match status" value="1"/>
</dbReference>
<dbReference type="Pfam" id="PF02171">
    <property type="entry name" value="Piwi"/>
    <property type="match status" value="1"/>
</dbReference>